<dbReference type="AlphaFoldDB" id="A0A8T9PXJ0"/>
<sequence length="103" mass="11162">MKPEMFITSYGTLEGYSFKAADFMQPLFEAQDVSGLEIRVDLCLHQYYPAVAAGDSPLQQTFGLVLRLSPPNSTEQVAQAQQTAAIVASTPFFDLSTPCPPGT</sequence>
<proteinExistence type="predicted"/>
<evidence type="ECO:0000313" key="2">
    <source>
        <dbReference type="Proteomes" id="UP000831796"/>
    </source>
</evidence>
<dbReference type="Proteomes" id="UP000831796">
    <property type="component" value="Chromosome"/>
</dbReference>
<organism evidence="1 2">
    <name type="scientific">Hymenobacter cellulosilyticus</name>
    <dbReference type="NCBI Taxonomy" id="2932248"/>
    <lineage>
        <taxon>Bacteria</taxon>
        <taxon>Pseudomonadati</taxon>
        <taxon>Bacteroidota</taxon>
        <taxon>Cytophagia</taxon>
        <taxon>Cytophagales</taxon>
        <taxon>Hymenobacteraceae</taxon>
        <taxon>Hymenobacter</taxon>
    </lineage>
</organism>
<protein>
    <submittedName>
        <fullName evidence="1">Uncharacterized protein</fullName>
    </submittedName>
</protein>
<name>A0A8T9PXJ0_9BACT</name>
<accession>A0A8T9PXJ0</accession>
<dbReference type="RefSeq" id="WP_244673408.1">
    <property type="nucleotide sequence ID" value="NZ_CP095046.1"/>
</dbReference>
<keyword evidence="2" id="KW-1185">Reference proteome</keyword>
<reference evidence="1" key="1">
    <citation type="submission" date="2022-04" db="EMBL/GenBank/DDBJ databases">
        <title>Hymenobacter sp. isolated from the air.</title>
        <authorList>
            <person name="Won M."/>
            <person name="Lee C.-M."/>
            <person name="Woen H.-Y."/>
            <person name="Kwon S.-W."/>
        </authorList>
    </citation>
    <scope>NUCLEOTIDE SEQUENCE</scope>
    <source>
        <strain evidence="1">5116S-3</strain>
    </source>
</reference>
<evidence type="ECO:0000313" key="1">
    <source>
        <dbReference type="EMBL" id="UOQ69984.1"/>
    </source>
</evidence>
<gene>
    <name evidence="1" type="ORF">MUN79_14405</name>
</gene>
<dbReference type="EMBL" id="CP095046">
    <property type="protein sequence ID" value="UOQ69984.1"/>
    <property type="molecule type" value="Genomic_DNA"/>
</dbReference>
<dbReference type="KEGG" id="hcu:MUN79_14405"/>